<name>A0A834IKA2_RHYFE</name>
<comment type="caution">
    <text evidence="1">The sequence shown here is derived from an EMBL/GenBank/DDBJ whole genome shotgun (WGS) entry which is preliminary data.</text>
</comment>
<dbReference type="AlphaFoldDB" id="A0A834IKA2"/>
<sequence>MVQWQIATQIWPASLVIQRALKISARRAAEVYMAKEFRMTVYRNDKNSRLQSERLTCSLSLFHSTSRNLLDIWKKLKGLLLFFSLNYEVNFGFLSDDVEAVTCQNHNLIASVISYFEQERDNVGPSCQYDVLESVLQHPLTLVGS</sequence>
<evidence type="ECO:0000313" key="1">
    <source>
        <dbReference type="EMBL" id="KAF7279533.1"/>
    </source>
</evidence>
<accession>A0A834IKA2</accession>
<reference evidence="1" key="1">
    <citation type="submission" date="2020-08" db="EMBL/GenBank/DDBJ databases">
        <title>Genome sequencing and assembly of the red palm weevil Rhynchophorus ferrugineus.</title>
        <authorList>
            <person name="Dias G.B."/>
            <person name="Bergman C.M."/>
            <person name="Manee M."/>
        </authorList>
    </citation>
    <scope>NUCLEOTIDE SEQUENCE</scope>
    <source>
        <strain evidence="1">AA-2017</strain>
        <tissue evidence="1">Whole larva</tissue>
    </source>
</reference>
<proteinExistence type="predicted"/>
<protein>
    <submittedName>
        <fullName evidence="1">Uncharacterized protein</fullName>
    </submittedName>
</protein>
<gene>
    <name evidence="1" type="ORF">GWI33_007052</name>
</gene>
<dbReference type="EMBL" id="JAACXV010000356">
    <property type="protein sequence ID" value="KAF7279533.1"/>
    <property type="molecule type" value="Genomic_DNA"/>
</dbReference>
<evidence type="ECO:0000313" key="2">
    <source>
        <dbReference type="Proteomes" id="UP000625711"/>
    </source>
</evidence>
<dbReference type="Proteomes" id="UP000625711">
    <property type="component" value="Unassembled WGS sequence"/>
</dbReference>
<keyword evidence="2" id="KW-1185">Reference proteome</keyword>
<organism evidence="1 2">
    <name type="scientific">Rhynchophorus ferrugineus</name>
    <name type="common">Red palm weevil</name>
    <name type="synonym">Curculio ferrugineus</name>
    <dbReference type="NCBI Taxonomy" id="354439"/>
    <lineage>
        <taxon>Eukaryota</taxon>
        <taxon>Metazoa</taxon>
        <taxon>Ecdysozoa</taxon>
        <taxon>Arthropoda</taxon>
        <taxon>Hexapoda</taxon>
        <taxon>Insecta</taxon>
        <taxon>Pterygota</taxon>
        <taxon>Neoptera</taxon>
        <taxon>Endopterygota</taxon>
        <taxon>Coleoptera</taxon>
        <taxon>Polyphaga</taxon>
        <taxon>Cucujiformia</taxon>
        <taxon>Curculionidae</taxon>
        <taxon>Dryophthorinae</taxon>
        <taxon>Rhynchophorus</taxon>
    </lineage>
</organism>